<dbReference type="Proteomes" id="UP000429958">
    <property type="component" value="Unassembled WGS sequence"/>
</dbReference>
<evidence type="ECO:0000313" key="1">
    <source>
        <dbReference type="EMBL" id="MSS36626.1"/>
    </source>
</evidence>
<name>A0A7X2TD66_9CLOT</name>
<evidence type="ECO:0000313" key="2">
    <source>
        <dbReference type="Proteomes" id="UP000429958"/>
    </source>
</evidence>
<sequence length="137" mass="16552">MGKIRPLNHSKYGIGKNRFKELYYWCLQYDEWKDELKYKTDTVKSIEITDMPVAHNGGDATQQLAIRRVQLAKNCELIERTALDADQDLYQYLLKAVTSEDVTYRYLKMIMRIPCCKDVYYDRRRKFYWLLSQRKNF</sequence>
<dbReference type="RefSeq" id="WP_328597535.1">
    <property type="nucleotide sequence ID" value="NZ_VUMD01000006.1"/>
</dbReference>
<dbReference type="AlphaFoldDB" id="A0A7X2TD66"/>
<gene>
    <name evidence="1" type="ORF">FYJ39_08585</name>
</gene>
<reference evidence="1 2" key="1">
    <citation type="submission" date="2019-08" db="EMBL/GenBank/DDBJ databases">
        <title>In-depth cultivation of the pig gut microbiome towards novel bacterial diversity and tailored functional studies.</title>
        <authorList>
            <person name="Wylensek D."/>
            <person name="Hitch T.C.A."/>
            <person name="Clavel T."/>
        </authorList>
    </citation>
    <scope>NUCLEOTIDE SEQUENCE [LARGE SCALE GENOMIC DNA]</scope>
    <source>
        <strain evidence="1 2">WCA-389-WT-23D1</strain>
    </source>
</reference>
<protein>
    <submittedName>
        <fullName evidence="1">Uncharacterized protein</fullName>
    </submittedName>
</protein>
<accession>A0A7X2TD66</accession>
<organism evidence="1 2">
    <name type="scientific">Clostridium porci</name>
    <dbReference type="NCBI Taxonomy" id="2605778"/>
    <lineage>
        <taxon>Bacteria</taxon>
        <taxon>Bacillati</taxon>
        <taxon>Bacillota</taxon>
        <taxon>Clostridia</taxon>
        <taxon>Eubacteriales</taxon>
        <taxon>Clostridiaceae</taxon>
        <taxon>Clostridium</taxon>
    </lineage>
</organism>
<comment type="caution">
    <text evidence="1">The sequence shown here is derived from an EMBL/GenBank/DDBJ whole genome shotgun (WGS) entry which is preliminary data.</text>
</comment>
<keyword evidence="2" id="KW-1185">Reference proteome</keyword>
<dbReference type="EMBL" id="VUMD01000006">
    <property type="protein sequence ID" value="MSS36626.1"/>
    <property type="molecule type" value="Genomic_DNA"/>
</dbReference>
<proteinExistence type="predicted"/>